<sequence length="306" mass="35228">MDSSQITTAFGTGRISQQPLPYPLQILPGRTQASASAVDIEAHRQPSESRMLQRRGLQRENTEQDLDDTAAQRRHSHRRNIALHLAALNALTYLSLSLKHYQLPHTTNWEYKTFEKLITVGERSLSDWFEELSDVAFDIKLSEYIDSLSVEDINLSINDVKAAQHYESLIDGFHRMYLASTTHCTLVQKAKYLDIPQRFDYCEGTYQEYVAAVLEEDQTNRKRLKIALNRADQLLSAIRTAMVDESLDDTNLARLKTKLTALQIDYPEAYQTVYGGPQRDLFDPGADRWWYEQPYLHVFNIPANWA</sequence>
<gene>
    <name evidence="2" type="ORF">CHGG_08619</name>
</gene>
<name>Q2GTT5_CHAGB</name>
<evidence type="ECO:0000256" key="1">
    <source>
        <dbReference type="SAM" id="MobiDB-lite"/>
    </source>
</evidence>
<dbReference type="Proteomes" id="UP000001056">
    <property type="component" value="Unassembled WGS sequence"/>
</dbReference>
<proteinExistence type="predicted"/>
<reference evidence="3" key="1">
    <citation type="journal article" date="2015" name="Genome Announc.">
        <title>Draft genome sequence of the cellulolytic fungus Chaetomium globosum.</title>
        <authorList>
            <person name="Cuomo C.A."/>
            <person name="Untereiner W.A."/>
            <person name="Ma L.-J."/>
            <person name="Grabherr M."/>
            <person name="Birren B.W."/>
        </authorList>
    </citation>
    <scope>NUCLEOTIDE SEQUENCE [LARGE SCALE GENOMIC DNA]</scope>
    <source>
        <strain evidence="3">ATCC 6205 / CBS 148.51 / DSM 1962 / NBRC 6347 / NRRL 1970</strain>
    </source>
</reference>
<dbReference type="HOGENOM" id="CLU_909123_0_0_1"/>
<dbReference type="AlphaFoldDB" id="Q2GTT5"/>
<dbReference type="eggNOG" id="ENOG502SYC9">
    <property type="taxonomic scope" value="Eukaryota"/>
</dbReference>
<evidence type="ECO:0000313" key="2">
    <source>
        <dbReference type="EMBL" id="EAQ84605.1"/>
    </source>
</evidence>
<dbReference type="VEuPathDB" id="FungiDB:CHGG_08619"/>
<organism evidence="2 3">
    <name type="scientific">Chaetomium globosum (strain ATCC 6205 / CBS 148.51 / DSM 1962 / NBRC 6347 / NRRL 1970)</name>
    <name type="common">Soil fungus</name>
    <dbReference type="NCBI Taxonomy" id="306901"/>
    <lineage>
        <taxon>Eukaryota</taxon>
        <taxon>Fungi</taxon>
        <taxon>Dikarya</taxon>
        <taxon>Ascomycota</taxon>
        <taxon>Pezizomycotina</taxon>
        <taxon>Sordariomycetes</taxon>
        <taxon>Sordariomycetidae</taxon>
        <taxon>Sordariales</taxon>
        <taxon>Chaetomiaceae</taxon>
        <taxon>Chaetomium</taxon>
    </lineage>
</organism>
<protein>
    <submittedName>
        <fullName evidence="2">Uncharacterized protein</fullName>
    </submittedName>
</protein>
<keyword evidence="3" id="KW-1185">Reference proteome</keyword>
<dbReference type="OrthoDB" id="10301395at2759"/>
<dbReference type="EMBL" id="CH408034">
    <property type="protein sequence ID" value="EAQ84605.1"/>
    <property type="molecule type" value="Genomic_DNA"/>
</dbReference>
<dbReference type="RefSeq" id="XP_001226546.1">
    <property type="nucleotide sequence ID" value="XM_001226545.1"/>
</dbReference>
<evidence type="ECO:0000313" key="3">
    <source>
        <dbReference type="Proteomes" id="UP000001056"/>
    </source>
</evidence>
<feature type="region of interest" description="Disordered" evidence="1">
    <location>
        <begin position="35"/>
        <end position="71"/>
    </location>
</feature>
<dbReference type="GeneID" id="4395851"/>
<dbReference type="InParanoid" id="Q2GTT5"/>
<accession>Q2GTT5</accession>